<dbReference type="EMBL" id="KV454001">
    <property type="protein sequence ID" value="ODQ48474.1"/>
    <property type="molecule type" value="Genomic_DNA"/>
</dbReference>
<evidence type="ECO:0000259" key="2">
    <source>
        <dbReference type="PROSITE" id="PS51352"/>
    </source>
</evidence>
<dbReference type="NCBIfam" id="TIGR01068">
    <property type="entry name" value="thioredoxin"/>
    <property type="match status" value="1"/>
</dbReference>
<dbReference type="GO" id="GO:0015035">
    <property type="term" value="F:protein-disulfide reductase activity"/>
    <property type="evidence" value="ECO:0007669"/>
    <property type="project" value="InterPro"/>
</dbReference>
<dbReference type="InterPro" id="IPR017937">
    <property type="entry name" value="Thioredoxin_CS"/>
</dbReference>
<reference evidence="3 4" key="1">
    <citation type="journal article" date="2016" name="Proc. Natl. Acad. Sci. U.S.A.">
        <title>Comparative genomics of biotechnologically important yeasts.</title>
        <authorList>
            <person name="Riley R."/>
            <person name="Haridas S."/>
            <person name="Wolfe K.H."/>
            <person name="Lopes M.R."/>
            <person name="Hittinger C.T."/>
            <person name="Goeker M."/>
            <person name="Salamov A.A."/>
            <person name="Wisecaver J.H."/>
            <person name="Long T.M."/>
            <person name="Calvey C.H."/>
            <person name="Aerts A.L."/>
            <person name="Barry K.W."/>
            <person name="Choi C."/>
            <person name="Clum A."/>
            <person name="Coughlan A.Y."/>
            <person name="Deshpande S."/>
            <person name="Douglass A.P."/>
            <person name="Hanson S.J."/>
            <person name="Klenk H.-P."/>
            <person name="LaButti K.M."/>
            <person name="Lapidus A."/>
            <person name="Lindquist E.A."/>
            <person name="Lipzen A.M."/>
            <person name="Meier-Kolthoff J.P."/>
            <person name="Ohm R.A."/>
            <person name="Otillar R.P."/>
            <person name="Pangilinan J.L."/>
            <person name="Peng Y."/>
            <person name="Rokas A."/>
            <person name="Rosa C.A."/>
            <person name="Scheuner C."/>
            <person name="Sibirny A.A."/>
            <person name="Slot J.C."/>
            <person name="Stielow J.B."/>
            <person name="Sun H."/>
            <person name="Kurtzman C.P."/>
            <person name="Blackwell M."/>
            <person name="Grigoriev I.V."/>
            <person name="Jeffries T.W."/>
        </authorList>
    </citation>
    <scope>NUCLEOTIDE SEQUENCE [LARGE SCALE GENOMIC DNA]</scope>
    <source>
        <strain evidence="3 4">NRRL Y-2026</strain>
    </source>
</reference>
<name>A0A1E3NQV5_9ASCO</name>
<accession>A0A1E3NQV5</accession>
<keyword evidence="1" id="KW-1015">Disulfide bond</keyword>
<dbReference type="PROSITE" id="PS51352">
    <property type="entry name" value="THIOREDOXIN_2"/>
    <property type="match status" value="1"/>
</dbReference>
<dbReference type="GeneID" id="30180240"/>
<dbReference type="PRINTS" id="PR00421">
    <property type="entry name" value="THIOREDOXIN"/>
</dbReference>
<dbReference type="InterPro" id="IPR005746">
    <property type="entry name" value="Thioredoxin"/>
</dbReference>
<dbReference type="FunFam" id="3.40.30.10:FF:000245">
    <property type="entry name" value="Thioredoxin"/>
    <property type="match status" value="1"/>
</dbReference>
<dbReference type="PROSITE" id="PS00194">
    <property type="entry name" value="THIOREDOXIN_1"/>
    <property type="match status" value="1"/>
</dbReference>
<dbReference type="PANTHER" id="PTHR46115">
    <property type="entry name" value="THIOREDOXIN-LIKE PROTEIN 1"/>
    <property type="match status" value="1"/>
</dbReference>
<dbReference type="Pfam" id="PF00085">
    <property type="entry name" value="Thioredoxin"/>
    <property type="match status" value="1"/>
</dbReference>
<dbReference type="InterPro" id="IPR036249">
    <property type="entry name" value="Thioredoxin-like_sf"/>
</dbReference>
<dbReference type="AlphaFoldDB" id="A0A1E3NQV5"/>
<dbReference type="Gene3D" id="3.40.30.10">
    <property type="entry name" value="Glutaredoxin"/>
    <property type="match status" value="1"/>
</dbReference>
<organism evidence="3 4">
    <name type="scientific">Pichia membranifaciens NRRL Y-2026</name>
    <dbReference type="NCBI Taxonomy" id="763406"/>
    <lineage>
        <taxon>Eukaryota</taxon>
        <taxon>Fungi</taxon>
        <taxon>Dikarya</taxon>
        <taxon>Ascomycota</taxon>
        <taxon>Saccharomycotina</taxon>
        <taxon>Pichiomycetes</taxon>
        <taxon>Pichiales</taxon>
        <taxon>Pichiaceae</taxon>
        <taxon>Pichia</taxon>
    </lineage>
</organism>
<dbReference type="SUPFAM" id="SSF52833">
    <property type="entry name" value="Thioredoxin-like"/>
    <property type="match status" value="1"/>
</dbReference>
<evidence type="ECO:0000313" key="4">
    <source>
        <dbReference type="Proteomes" id="UP000094455"/>
    </source>
</evidence>
<gene>
    <name evidence="3" type="ORF">PICMEDRAFT_70107</name>
</gene>
<evidence type="ECO:0000256" key="1">
    <source>
        <dbReference type="ARBA" id="ARBA00023157"/>
    </source>
</evidence>
<protein>
    <recommendedName>
        <fullName evidence="2">Thioredoxin domain-containing protein</fullName>
    </recommendedName>
</protein>
<keyword evidence="4" id="KW-1185">Reference proteome</keyword>
<evidence type="ECO:0000313" key="3">
    <source>
        <dbReference type="EMBL" id="ODQ48474.1"/>
    </source>
</evidence>
<dbReference type="CDD" id="cd02947">
    <property type="entry name" value="TRX_family"/>
    <property type="match status" value="1"/>
</dbReference>
<proteinExistence type="predicted"/>
<dbReference type="Proteomes" id="UP000094455">
    <property type="component" value="Unassembled WGS sequence"/>
</dbReference>
<sequence>MIASRQGIFAKRGLAFQPQARLFHASRCAQKVTEVSTMEAFRETAMKSPIAFVDFYATWCGPCKMISPYVEKFSEMHKTVDFYKVDVDEATEVARDFGISAMPTFLLFKHGKVVEKIVGANPQGINSALIKATQA</sequence>
<dbReference type="OrthoDB" id="10263751at2759"/>
<dbReference type="STRING" id="763406.A0A1E3NQV5"/>
<dbReference type="RefSeq" id="XP_019019587.1">
    <property type="nucleotide sequence ID" value="XM_019163553.1"/>
</dbReference>
<dbReference type="InterPro" id="IPR013766">
    <property type="entry name" value="Thioredoxin_domain"/>
</dbReference>
<feature type="domain" description="Thioredoxin" evidence="2">
    <location>
        <begin position="14"/>
        <end position="135"/>
    </location>
</feature>